<dbReference type="WBParaSite" id="Hba_17341">
    <property type="protein sequence ID" value="Hba_17341"/>
    <property type="gene ID" value="Hba_17341"/>
</dbReference>
<keyword evidence="1" id="KW-0732">Signal</keyword>
<organism evidence="2 3">
    <name type="scientific">Heterorhabditis bacteriophora</name>
    <name type="common">Entomopathogenic nematode worm</name>
    <dbReference type="NCBI Taxonomy" id="37862"/>
    <lineage>
        <taxon>Eukaryota</taxon>
        <taxon>Metazoa</taxon>
        <taxon>Ecdysozoa</taxon>
        <taxon>Nematoda</taxon>
        <taxon>Chromadorea</taxon>
        <taxon>Rhabditida</taxon>
        <taxon>Rhabditina</taxon>
        <taxon>Rhabditomorpha</taxon>
        <taxon>Strongyloidea</taxon>
        <taxon>Heterorhabditidae</taxon>
        <taxon>Heterorhabditis</taxon>
    </lineage>
</organism>
<dbReference type="AlphaFoldDB" id="A0A1I7XJ50"/>
<sequence>MISFIISWFFYIFITCTSKPDWEIQFNPTPTSISTSLLGVISSIVEIINATIEREKKRDIPLMQSDRVERIPLLHERTKHDTTNFQHVKGDRLAKLVNSMPGQSSNIFIEQASLSSKTVLAPSIMFRLGDLMSSKYAVQEEQDDLWKTKSDFNEKV</sequence>
<proteinExistence type="predicted"/>
<feature type="signal peptide" evidence="1">
    <location>
        <begin position="1"/>
        <end position="18"/>
    </location>
</feature>
<evidence type="ECO:0000313" key="3">
    <source>
        <dbReference type="WBParaSite" id="Hba_17341"/>
    </source>
</evidence>
<name>A0A1I7XJ50_HETBA</name>
<dbReference type="Proteomes" id="UP000095283">
    <property type="component" value="Unplaced"/>
</dbReference>
<evidence type="ECO:0000256" key="1">
    <source>
        <dbReference type="SAM" id="SignalP"/>
    </source>
</evidence>
<accession>A0A1I7XJ50</accession>
<protein>
    <submittedName>
        <fullName evidence="3">Uncharacterized protein</fullName>
    </submittedName>
</protein>
<feature type="chain" id="PRO_5009311211" evidence="1">
    <location>
        <begin position="19"/>
        <end position="156"/>
    </location>
</feature>
<keyword evidence="2" id="KW-1185">Reference proteome</keyword>
<evidence type="ECO:0000313" key="2">
    <source>
        <dbReference type="Proteomes" id="UP000095283"/>
    </source>
</evidence>
<reference evidence="3" key="1">
    <citation type="submission" date="2016-11" db="UniProtKB">
        <authorList>
            <consortium name="WormBaseParasite"/>
        </authorList>
    </citation>
    <scope>IDENTIFICATION</scope>
</reference>